<keyword evidence="4 8" id="KW-0547">Nucleotide-binding</keyword>
<dbReference type="GO" id="GO:0005524">
    <property type="term" value="F:ATP binding"/>
    <property type="evidence" value="ECO:0007669"/>
    <property type="project" value="UniProtKB-UniRule"/>
</dbReference>
<dbReference type="SUPFAM" id="SSF52540">
    <property type="entry name" value="P-loop containing nucleoside triphosphate hydrolases"/>
    <property type="match status" value="1"/>
</dbReference>
<accession>A0A2M7U033</accession>
<evidence type="ECO:0000256" key="5">
    <source>
        <dbReference type="ARBA" id="ARBA00022777"/>
    </source>
</evidence>
<dbReference type="InterPro" id="IPR039430">
    <property type="entry name" value="Thymidylate_kin-like_dom"/>
</dbReference>
<evidence type="ECO:0000256" key="8">
    <source>
        <dbReference type="HAMAP-Rule" id="MF_00165"/>
    </source>
</evidence>
<comment type="caution">
    <text evidence="10">The sequence shown here is derived from an EMBL/GenBank/DDBJ whole genome shotgun (WGS) entry which is preliminary data.</text>
</comment>
<sequence>MKHQGKLIVIEGGDGSGKTTQANLLLNYLEQQNIPHSSLDFPQYDSFYGEIVAKFLRGEFGELNSVSPYLVALTFALDRYSVKDEIIERLNRGEIIIANRYVTSNIAHQGSKFEDKSKRDAFISWLDELEYTVHGLPREDIVLHLHVPTEITAKLTEMKDERSYLQGKKDIQEQDKRHQNSTEMMYNILSQQYKHWISIPCFKNGTMNSKEEIHKNIVRTLIKKGIVK</sequence>
<evidence type="ECO:0000256" key="7">
    <source>
        <dbReference type="ARBA" id="ARBA00048743"/>
    </source>
</evidence>
<evidence type="ECO:0000256" key="6">
    <source>
        <dbReference type="ARBA" id="ARBA00022840"/>
    </source>
</evidence>
<gene>
    <name evidence="8" type="primary">tmk</name>
    <name evidence="10" type="ORF">COY16_02030</name>
</gene>
<name>A0A2M7U033_9BACT</name>
<evidence type="ECO:0000313" key="10">
    <source>
        <dbReference type="EMBL" id="PIZ63431.1"/>
    </source>
</evidence>
<dbReference type="GO" id="GO:0006233">
    <property type="term" value="P:dTDP biosynthetic process"/>
    <property type="evidence" value="ECO:0007669"/>
    <property type="project" value="InterPro"/>
</dbReference>
<dbReference type="Pfam" id="PF02223">
    <property type="entry name" value="Thymidylate_kin"/>
    <property type="match status" value="1"/>
</dbReference>
<dbReference type="HAMAP" id="MF_00165">
    <property type="entry name" value="Thymidylate_kinase"/>
    <property type="match status" value="1"/>
</dbReference>
<dbReference type="GO" id="GO:0004798">
    <property type="term" value="F:dTMP kinase activity"/>
    <property type="evidence" value="ECO:0007669"/>
    <property type="project" value="UniProtKB-UniRule"/>
</dbReference>
<dbReference type="InterPro" id="IPR027417">
    <property type="entry name" value="P-loop_NTPase"/>
</dbReference>
<feature type="binding site" evidence="8">
    <location>
        <begin position="12"/>
        <end position="19"/>
    </location>
    <ligand>
        <name>ATP</name>
        <dbReference type="ChEBI" id="CHEBI:30616"/>
    </ligand>
</feature>
<dbReference type="CDD" id="cd01672">
    <property type="entry name" value="TMPK"/>
    <property type="match status" value="1"/>
</dbReference>
<proteinExistence type="inferred from homology"/>
<protein>
    <recommendedName>
        <fullName evidence="8">Thymidylate kinase</fullName>
        <ecNumber evidence="8">2.7.4.9</ecNumber>
    </recommendedName>
    <alternativeName>
        <fullName evidence="8">dTMP kinase</fullName>
    </alternativeName>
</protein>
<dbReference type="PANTHER" id="PTHR10344:SF4">
    <property type="entry name" value="UMP-CMP KINASE 2, MITOCHONDRIAL"/>
    <property type="match status" value="1"/>
</dbReference>
<keyword evidence="6 8" id="KW-0067">ATP-binding</keyword>
<keyword evidence="3 8" id="KW-0545">Nucleotide biosynthesis</keyword>
<comment type="similarity">
    <text evidence="1 8">Belongs to the thymidylate kinase family.</text>
</comment>
<comment type="catalytic activity">
    <reaction evidence="7 8">
        <text>dTMP + ATP = dTDP + ADP</text>
        <dbReference type="Rhea" id="RHEA:13517"/>
        <dbReference type="ChEBI" id="CHEBI:30616"/>
        <dbReference type="ChEBI" id="CHEBI:58369"/>
        <dbReference type="ChEBI" id="CHEBI:63528"/>
        <dbReference type="ChEBI" id="CHEBI:456216"/>
        <dbReference type="EC" id="2.7.4.9"/>
    </reaction>
</comment>
<keyword evidence="2 8" id="KW-0808">Transferase</keyword>
<reference evidence="11" key="1">
    <citation type="submission" date="2017-09" db="EMBL/GenBank/DDBJ databases">
        <title>Depth-based differentiation of microbial function through sediment-hosted aquifers and enrichment of novel symbionts in the deep terrestrial subsurface.</title>
        <authorList>
            <person name="Probst A.J."/>
            <person name="Ladd B."/>
            <person name="Jarett J.K."/>
            <person name="Geller-Mcgrath D.E."/>
            <person name="Sieber C.M.K."/>
            <person name="Emerson J.B."/>
            <person name="Anantharaman K."/>
            <person name="Thomas B.C."/>
            <person name="Malmstrom R."/>
            <person name="Stieglmeier M."/>
            <person name="Klingl A."/>
            <person name="Woyke T."/>
            <person name="Ryan C.M."/>
            <person name="Banfield J.F."/>
        </authorList>
    </citation>
    <scope>NUCLEOTIDE SEQUENCE [LARGE SCALE GENOMIC DNA]</scope>
</reference>
<dbReference type="GO" id="GO:0006227">
    <property type="term" value="P:dUDP biosynthetic process"/>
    <property type="evidence" value="ECO:0007669"/>
    <property type="project" value="TreeGrafter"/>
</dbReference>
<dbReference type="Gene3D" id="3.40.50.300">
    <property type="entry name" value="P-loop containing nucleotide triphosphate hydrolases"/>
    <property type="match status" value="1"/>
</dbReference>
<evidence type="ECO:0000256" key="1">
    <source>
        <dbReference type="ARBA" id="ARBA00009776"/>
    </source>
</evidence>
<comment type="function">
    <text evidence="8">Phosphorylation of dTMP to form dTDP in both de novo and salvage pathways of dTTP synthesis.</text>
</comment>
<dbReference type="Proteomes" id="UP000228503">
    <property type="component" value="Unassembled WGS sequence"/>
</dbReference>
<evidence type="ECO:0000256" key="4">
    <source>
        <dbReference type="ARBA" id="ARBA00022741"/>
    </source>
</evidence>
<feature type="domain" description="Thymidylate kinase-like" evidence="9">
    <location>
        <begin position="10"/>
        <end position="201"/>
    </location>
</feature>
<dbReference type="GO" id="GO:0006235">
    <property type="term" value="P:dTTP biosynthetic process"/>
    <property type="evidence" value="ECO:0007669"/>
    <property type="project" value="UniProtKB-UniRule"/>
</dbReference>
<evidence type="ECO:0000256" key="3">
    <source>
        <dbReference type="ARBA" id="ARBA00022727"/>
    </source>
</evidence>
<dbReference type="EMBL" id="PFOB01000022">
    <property type="protein sequence ID" value="PIZ63431.1"/>
    <property type="molecule type" value="Genomic_DNA"/>
</dbReference>
<evidence type="ECO:0000256" key="2">
    <source>
        <dbReference type="ARBA" id="ARBA00022679"/>
    </source>
</evidence>
<evidence type="ECO:0000259" key="9">
    <source>
        <dbReference type="Pfam" id="PF02223"/>
    </source>
</evidence>
<dbReference type="GO" id="GO:0005737">
    <property type="term" value="C:cytoplasm"/>
    <property type="evidence" value="ECO:0007669"/>
    <property type="project" value="TreeGrafter"/>
</dbReference>
<dbReference type="PANTHER" id="PTHR10344">
    <property type="entry name" value="THYMIDYLATE KINASE"/>
    <property type="match status" value="1"/>
</dbReference>
<keyword evidence="5 8" id="KW-0418">Kinase</keyword>
<dbReference type="AlphaFoldDB" id="A0A2M7U033"/>
<dbReference type="InterPro" id="IPR018094">
    <property type="entry name" value="Thymidylate_kinase"/>
</dbReference>
<dbReference type="EC" id="2.7.4.9" evidence="8"/>
<organism evidence="10 11">
    <name type="scientific">Candidatus Roizmanbacteria bacterium CG_4_10_14_0_2_um_filter_39_13</name>
    <dbReference type="NCBI Taxonomy" id="1974825"/>
    <lineage>
        <taxon>Bacteria</taxon>
        <taxon>Candidatus Roizmaniibacteriota</taxon>
    </lineage>
</organism>
<evidence type="ECO:0000313" key="11">
    <source>
        <dbReference type="Proteomes" id="UP000228503"/>
    </source>
</evidence>